<dbReference type="Pfam" id="PF20652">
    <property type="entry name" value="Sec8_C"/>
    <property type="match status" value="1"/>
</dbReference>
<feature type="domain" description="Exocyst complex component Sec8 middle helical bundle" evidence="7">
    <location>
        <begin position="615"/>
        <end position="912"/>
    </location>
</feature>
<feature type="compositionally biased region" description="Low complexity" evidence="5">
    <location>
        <begin position="592"/>
        <end position="611"/>
    </location>
</feature>
<dbReference type="EMBL" id="CP144100">
    <property type="protein sequence ID" value="WWC87558.1"/>
    <property type="molecule type" value="Genomic_DNA"/>
</dbReference>
<dbReference type="GO" id="GO:0000145">
    <property type="term" value="C:exocyst"/>
    <property type="evidence" value="ECO:0007669"/>
    <property type="project" value="UniProtKB-UniRule"/>
</dbReference>
<feature type="compositionally biased region" description="Polar residues" evidence="5">
    <location>
        <begin position="63"/>
        <end position="73"/>
    </location>
</feature>
<comment type="similarity">
    <text evidence="4">Belongs to the SEC8 family.</text>
</comment>
<dbReference type="PANTHER" id="PTHR14146:SF0">
    <property type="entry name" value="EXOCYST COMPLEX COMPONENT 4"/>
    <property type="match status" value="1"/>
</dbReference>
<feature type="compositionally biased region" description="Polar residues" evidence="5">
    <location>
        <begin position="30"/>
        <end position="55"/>
    </location>
</feature>
<dbReference type="PANTHER" id="PTHR14146">
    <property type="entry name" value="EXOCYST COMPLEX COMPONENT 4"/>
    <property type="match status" value="1"/>
</dbReference>
<evidence type="ECO:0000259" key="7">
    <source>
        <dbReference type="Pfam" id="PF20652"/>
    </source>
</evidence>
<keyword evidence="2 4" id="KW-0268">Exocytosis</keyword>
<feature type="compositionally biased region" description="Low complexity" evidence="5">
    <location>
        <begin position="193"/>
        <end position="210"/>
    </location>
</feature>
<feature type="compositionally biased region" description="Basic and acidic residues" evidence="5">
    <location>
        <begin position="248"/>
        <end position="261"/>
    </location>
</feature>
<comment type="function">
    <text evidence="4">Component of the exocyst complex involved in the docking of exocytic vesicles with fusion sites on the plasma membrane.</text>
</comment>
<organism evidence="8 9">
    <name type="scientific">Kwoniella dendrophila CBS 6074</name>
    <dbReference type="NCBI Taxonomy" id="1295534"/>
    <lineage>
        <taxon>Eukaryota</taxon>
        <taxon>Fungi</taxon>
        <taxon>Dikarya</taxon>
        <taxon>Basidiomycota</taxon>
        <taxon>Agaricomycotina</taxon>
        <taxon>Tremellomycetes</taxon>
        <taxon>Tremellales</taxon>
        <taxon>Cryptococcaceae</taxon>
        <taxon>Kwoniella</taxon>
    </lineage>
</organism>
<dbReference type="GO" id="GO:0090522">
    <property type="term" value="P:vesicle tethering involved in exocytosis"/>
    <property type="evidence" value="ECO:0007669"/>
    <property type="project" value="UniProtKB-UniRule"/>
</dbReference>
<evidence type="ECO:0000313" key="8">
    <source>
        <dbReference type="EMBL" id="WWC87558.1"/>
    </source>
</evidence>
<dbReference type="GO" id="GO:0015031">
    <property type="term" value="P:protein transport"/>
    <property type="evidence" value="ECO:0007669"/>
    <property type="project" value="UniProtKB-KW"/>
</dbReference>
<dbReference type="GO" id="GO:0006893">
    <property type="term" value="P:Golgi to plasma membrane transport"/>
    <property type="evidence" value="ECO:0007669"/>
    <property type="project" value="TreeGrafter"/>
</dbReference>
<evidence type="ECO:0000256" key="4">
    <source>
        <dbReference type="RuleBase" id="RU367079"/>
    </source>
</evidence>
<dbReference type="Pfam" id="PF04048">
    <property type="entry name" value="Sec8_N"/>
    <property type="match status" value="1"/>
</dbReference>
<feature type="compositionally biased region" description="Low complexity" evidence="5">
    <location>
        <begin position="154"/>
        <end position="166"/>
    </location>
</feature>
<evidence type="ECO:0000256" key="1">
    <source>
        <dbReference type="ARBA" id="ARBA00022448"/>
    </source>
</evidence>
<gene>
    <name evidence="8" type="ORF">L201_002448</name>
</gene>
<dbReference type="InterPro" id="IPR007191">
    <property type="entry name" value="Sec8_exocyst_N"/>
</dbReference>
<keyword evidence="3 4" id="KW-0653">Protein transport</keyword>
<evidence type="ECO:0000256" key="3">
    <source>
        <dbReference type="ARBA" id="ARBA00022927"/>
    </source>
</evidence>
<evidence type="ECO:0000256" key="5">
    <source>
        <dbReference type="SAM" id="MobiDB-lite"/>
    </source>
</evidence>
<feature type="region of interest" description="Disordered" evidence="5">
    <location>
        <begin position="1"/>
        <end position="269"/>
    </location>
</feature>
<dbReference type="GO" id="GO:0006904">
    <property type="term" value="P:vesicle docking involved in exocytosis"/>
    <property type="evidence" value="ECO:0007669"/>
    <property type="project" value="InterPro"/>
</dbReference>
<keyword evidence="1 4" id="KW-0813">Transport</keyword>
<name>A0AAX4JRN5_9TREE</name>
<keyword evidence="9" id="KW-1185">Reference proteome</keyword>
<evidence type="ECO:0000256" key="2">
    <source>
        <dbReference type="ARBA" id="ARBA00022483"/>
    </source>
</evidence>
<dbReference type="Proteomes" id="UP001355207">
    <property type="component" value="Chromosome 3"/>
</dbReference>
<dbReference type="GeneID" id="91093120"/>
<accession>A0AAX4JRN5</accession>
<protein>
    <recommendedName>
        <fullName evidence="4">Exocyst complex component Sec8</fullName>
    </recommendedName>
</protein>
<evidence type="ECO:0000259" key="6">
    <source>
        <dbReference type="Pfam" id="PF04048"/>
    </source>
</evidence>
<proteinExistence type="inferred from homology"/>
<sequence>MSRNPPPSSARYKISSPQPYVSNDLRGAYTSDNGPYPSFSQNQPQPHSQLQSQAFSPPDQYGHLNQPQRQNGGPSRPTIPPATPARPARSRMREAPQPPSLPSNPSYSRTPTSSTASAPAPIPARRQDLKPIQTVKLDTRRPSTGSNGGYDLAVSPISPVSPINPNQTQAGGNALFSDPFAADRTQRVNLREQTSAAAQQATQPFQGGPASDKLRNVVGAFMNASRQGQQRDDQENKQTQPVSARRPNRNEARDKAKKQEEIWDATEGNGGGKFSDIDEVLKKIRKDWPFILDSDFSPSTLALSLLSPSSSQDKPSTSSLPSHPNLSSFLRLHESLSSALQAAVQAHFQSFAASLPQHATFIATLSKAQEQVKKSKESLREARDGFAGKGKSELSGIRARERMVRDMLKILDTIDHLKQIPDQLESLIGDKRFLQAALILVRSLKTINKPELAEIGALSDLRAYFVSQEATLTEILVEELHNHIYLKTFYSDSRWKTYVPGQQTLPIIEPQNEDLPSIPPSSDLTLITSPNVNGDTVPLAGPGPSSKFSRYLNHLAAKPSHDPLLDYMDSDLNSAPDIPAITHSRAGSNNIGQAGSHGSLSSLLGPSHGQGESNNPEADSYAYMETLLEALSAMGKLGSALDMISQRVPGEIHALVETTLDEVEERSEARREEIDSSLRPTSFLGPSPDSLISTRPDSSLKRRSLFAPGETHRIEISLGATGPPQHAAILRDLFWTLYSKLAAVLESHRVIYEVARWISSRRDFKDSSLSNSSTSLTIPVLEIWKPIQQEVRTLLRTYLTDDSQGSTLDRHPIPTINEVLRDGRWARDKQKQMFKFADTDTRAVQNEIKPIDDQLQQALRISVPGLVSMQVAGENATLTVLTDSDDRYSTAGKHRTLIPPNAFNVTTLFQPTISLIERATFIVPPGFEDATGAFSTVLEDFVVKVFLPQLDQKVTASFQQAVSGYDAYQVDRSTSKDFVIPPLKSSVRVMALIHSLCVMLQTTPFHRENYSRLIVGVIVQYYQQCSSRFKELASLPATIENPTAPLALPGIWAQREDIIKILFELRGVPDTDRAGLISVEQKEIKLEFDLLGDDGLVEKNLINSMRKLEALGNLSQSLRWFIDSLLDLQSVAEEPLSPDNEHSSMDLLSANIPAPVSMMSGDAPRLPLTRAMAQRYEAIIQTYEQLAEMVLNTIRLEIRCRVICNLSASLRKGDFRLESEALEPDSDILDLNASLMEIEEIAERTILGDDHSFVFRGLGQLVDQVFITSSKNIKMVNAAGVRKIKRDILALQQTLRGIAPASKEGQLGRAMEFWELYDKGPKEMLEELKQSKPIFSFEDYNTMLNLQCKADQDDAPSSELNTYLIDLHALSMSIEGWEIGES</sequence>
<dbReference type="InterPro" id="IPR039682">
    <property type="entry name" value="Sec8/EXOC4"/>
</dbReference>
<dbReference type="InterPro" id="IPR048630">
    <property type="entry name" value="Sec8_M"/>
</dbReference>
<feature type="compositionally biased region" description="Low complexity" evidence="5">
    <location>
        <begin position="103"/>
        <end position="119"/>
    </location>
</feature>
<reference evidence="8 9" key="1">
    <citation type="submission" date="2024-01" db="EMBL/GenBank/DDBJ databases">
        <title>Comparative genomics of Cryptococcus and Kwoniella reveals pathogenesis evolution and contrasting modes of karyotype evolution via chromosome fusion or intercentromeric recombination.</title>
        <authorList>
            <person name="Coelho M.A."/>
            <person name="David-Palma M."/>
            <person name="Shea T."/>
            <person name="Bowers K."/>
            <person name="McGinley-Smith S."/>
            <person name="Mohammad A.W."/>
            <person name="Gnirke A."/>
            <person name="Yurkov A.M."/>
            <person name="Nowrousian M."/>
            <person name="Sun S."/>
            <person name="Cuomo C.A."/>
            <person name="Heitman J."/>
        </authorList>
    </citation>
    <scope>NUCLEOTIDE SEQUENCE [LARGE SCALE GENOMIC DNA]</scope>
    <source>
        <strain evidence="8 9">CBS 6074</strain>
    </source>
</reference>
<dbReference type="RefSeq" id="XP_066074321.1">
    <property type="nucleotide sequence ID" value="XM_066218224.1"/>
</dbReference>
<feature type="region of interest" description="Disordered" evidence="5">
    <location>
        <begin position="578"/>
        <end position="617"/>
    </location>
</feature>
<feature type="domain" description="Exocyst complex component Sec8 N-terminal" evidence="6">
    <location>
        <begin position="277"/>
        <end position="426"/>
    </location>
</feature>
<evidence type="ECO:0000313" key="9">
    <source>
        <dbReference type="Proteomes" id="UP001355207"/>
    </source>
</evidence>
<dbReference type="GO" id="GO:0006612">
    <property type="term" value="P:protein targeting to membrane"/>
    <property type="evidence" value="ECO:0007669"/>
    <property type="project" value="UniProtKB-UniRule"/>
</dbReference>